<reference evidence="4 5" key="1">
    <citation type="submission" date="2014-12" db="EMBL/GenBank/DDBJ databases">
        <title>Comparative genome analysis of Bacillus coagulans HM-08, Clostridium butyricum HM-68, Bacillus subtilis HM-66 and Bacillus licheniformis BL-09.</title>
        <authorList>
            <person name="Zhang H."/>
        </authorList>
    </citation>
    <scope>NUCLEOTIDE SEQUENCE [LARGE SCALE GENOMIC DNA]</scope>
    <source>
        <strain evidence="4 5">HM-66</strain>
    </source>
</reference>
<dbReference type="PATRIC" id="fig|1423.173.peg.4540"/>
<proteinExistence type="inferred from homology"/>
<evidence type="ECO:0000313" key="4">
    <source>
        <dbReference type="EMBL" id="KIU05997.1"/>
    </source>
</evidence>
<dbReference type="AlphaFoldDB" id="A0A0C3LXF1"/>
<dbReference type="EMBL" id="JXBC01000013">
    <property type="protein sequence ID" value="KIU05997.1"/>
    <property type="molecule type" value="Genomic_DNA"/>
</dbReference>
<evidence type="ECO:0000256" key="3">
    <source>
        <dbReference type="HAMAP-Rule" id="MF_00187"/>
    </source>
</evidence>
<dbReference type="GO" id="GO:0005737">
    <property type="term" value="C:cytoplasm"/>
    <property type="evidence" value="ECO:0007669"/>
    <property type="project" value="UniProtKB-SubCell"/>
</dbReference>
<dbReference type="PIRSF" id="PIRSF015626">
    <property type="entry name" value="FdhD"/>
    <property type="match status" value="1"/>
</dbReference>
<evidence type="ECO:0000256" key="2">
    <source>
        <dbReference type="ARBA" id="ARBA00023150"/>
    </source>
</evidence>
<comment type="caution">
    <text evidence="4">The sequence shown here is derived from an EMBL/GenBank/DDBJ whole genome shotgun (WGS) entry which is preliminary data.</text>
</comment>
<comment type="subcellular location">
    <subcellularLocation>
        <location evidence="3">Cytoplasm</location>
    </subcellularLocation>
</comment>
<organism evidence="4 5">
    <name type="scientific">Bacillus subtilis</name>
    <dbReference type="NCBI Taxonomy" id="1423"/>
    <lineage>
        <taxon>Bacteria</taxon>
        <taxon>Bacillati</taxon>
        <taxon>Bacillota</taxon>
        <taxon>Bacilli</taxon>
        <taxon>Bacillales</taxon>
        <taxon>Bacillaceae</taxon>
        <taxon>Bacillus</taxon>
    </lineage>
</organism>
<feature type="active site" description="Cysteine persulfide intermediate" evidence="3">
    <location>
        <position position="107"/>
    </location>
</feature>
<dbReference type="Proteomes" id="UP000032247">
    <property type="component" value="Unassembled WGS sequence"/>
</dbReference>
<dbReference type="GO" id="GO:0097163">
    <property type="term" value="F:sulfur carrier activity"/>
    <property type="evidence" value="ECO:0007669"/>
    <property type="project" value="UniProtKB-UniRule"/>
</dbReference>
<dbReference type="NCBIfam" id="TIGR00129">
    <property type="entry name" value="fdhD_narQ"/>
    <property type="match status" value="1"/>
</dbReference>
<comment type="function">
    <text evidence="3">Required for formate dehydrogenase (FDH) activity. Acts as a sulfur carrier protein that transfers sulfur from IscS to the molybdenum cofactor prior to its insertion into FDH.</text>
</comment>
<accession>A0A0C3LXF1</accession>
<dbReference type="GO" id="GO:0006777">
    <property type="term" value="P:Mo-molybdopterin cofactor biosynthetic process"/>
    <property type="evidence" value="ECO:0007669"/>
    <property type="project" value="UniProtKB-UniRule"/>
</dbReference>
<dbReference type="Gene3D" id="3.10.20.10">
    <property type="match status" value="1"/>
</dbReference>
<name>A0A0C3LXF1_BACIU</name>
<keyword evidence="1 3" id="KW-0963">Cytoplasm</keyword>
<dbReference type="HAMAP" id="MF_00187">
    <property type="entry name" value="FdhD"/>
    <property type="match status" value="1"/>
</dbReference>
<dbReference type="STRING" id="483913.AN935_18570"/>
<protein>
    <recommendedName>
        <fullName evidence="3">Sulfur carrier protein FdhD</fullName>
    </recommendedName>
</protein>
<sequence length="262" mass="29218">MNDKVTAVRDVWRYEQGEISKVEDRMVTEFPLTVILNGSEFVTLVCTPEHIEELVIGFLASEGVIRFQKEIKRFTIDESLGFVYVDLVHPETLDQKDYTKRVIGSCCGKGRHFYFQQDVKTAKTAVSQIKISPEACLALMKDMQQGSGTFQDTGGVHNAALCDTEKLLLMRTDIGRHNALDKLYGHCLLNGMSVRDKLIVFSGRISSEVLLKAAKIGVSIVISKSAPTELAIQMAEELNITAIGFVRNGSFNVYTHPERIRG</sequence>
<comment type="caution">
    <text evidence="3">Lacks conserved residue(s) required for the propagation of feature annotation.</text>
</comment>
<dbReference type="InterPro" id="IPR016193">
    <property type="entry name" value="Cytidine_deaminase-like"/>
</dbReference>
<dbReference type="Pfam" id="PF02634">
    <property type="entry name" value="FdhD-NarQ"/>
    <property type="match status" value="1"/>
</dbReference>
<evidence type="ECO:0000256" key="1">
    <source>
        <dbReference type="ARBA" id="ARBA00022490"/>
    </source>
</evidence>
<dbReference type="RefSeq" id="WP_014481178.1">
    <property type="nucleotide sequence ID" value="NZ_AP024626.1"/>
</dbReference>
<dbReference type="SUPFAM" id="SSF53927">
    <property type="entry name" value="Cytidine deaminase-like"/>
    <property type="match status" value="1"/>
</dbReference>
<dbReference type="GO" id="GO:0016783">
    <property type="term" value="F:sulfurtransferase activity"/>
    <property type="evidence" value="ECO:0007669"/>
    <property type="project" value="InterPro"/>
</dbReference>
<dbReference type="InterPro" id="IPR003786">
    <property type="entry name" value="FdhD"/>
</dbReference>
<gene>
    <name evidence="3" type="primary">fdhD</name>
    <name evidence="4" type="ORF">SC09_contig4orf00967</name>
</gene>
<dbReference type="Gene3D" id="3.40.140.10">
    <property type="entry name" value="Cytidine Deaminase, domain 2"/>
    <property type="match status" value="1"/>
</dbReference>
<dbReference type="PANTHER" id="PTHR30592:SF1">
    <property type="entry name" value="SULFUR CARRIER PROTEIN FDHD"/>
    <property type="match status" value="1"/>
</dbReference>
<dbReference type="PANTHER" id="PTHR30592">
    <property type="entry name" value="FORMATE DEHYDROGENASE"/>
    <property type="match status" value="1"/>
</dbReference>
<comment type="similarity">
    <text evidence="3">Belongs to the FdhD family.</text>
</comment>
<keyword evidence="2 3" id="KW-0501">Molybdenum cofactor biosynthesis</keyword>
<evidence type="ECO:0000313" key="5">
    <source>
        <dbReference type="Proteomes" id="UP000032247"/>
    </source>
</evidence>